<dbReference type="SUPFAM" id="SSF52402">
    <property type="entry name" value="Adenine nucleotide alpha hydrolases-like"/>
    <property type="match status" value="1"/>
</dbReference>
<dbReference type="InterPro" id="IPR014445">
    <property type="entry name" value="Gln-dep_NAD_synthase"/>
</dbReference>
<dbReference type="UniPathway" id="UPA00253">
    <property type="reaction ID" value="UER00334"/>
</dbReference>
<dbReference type="GO" id="GO:0005737">
    <property type="term" value="C:cytoplasm"/>
    <property type="evidence" value="ECO:0007669"/>
    <property type="project" value="InterPro"/>
</dbReference>
<dbReference type="Pfam" id="PF02540">
    <property type="entry name" value="NAD_synthase"/>
    <property type="match status" value="1"/>
</dbReference>
<dbReference type="Gene3D" id="3.40.50.620">
    <property type="entry name" value="HUPs"/>
    <property type="match status" value="1"/>
</dbReference>
<reference evidence="12 13" key="1">
    <citation type="journal article" date="2020" name="Nat. Commun.">
        <title>Genome of Tripterygium wilfordii and identification of cytochrome P450 involved in triptolide biosynthesis.</title>
        <authorList>
            <person name="Tu L."/>
            <person name="Su P."/>
            <person name="Zhang Z."/>
            <person name="Gao L."/>
            <person name="Wang J."/>
            <person name="Hu T."/>
            <person name="Zhou J."/>
            <person name="Zhang Y."/>
            <person name="Zhao Y."/>
            <person name="Liu Y."/>
            <person name="Song Y."/>
            <person name="Tong Y."/>
            <person name="Lu Y."/>
            <person name="Yang J."/>
            <person name="Xu C."/>
            <person name="Jia M."/>
            <person name="Peters R.J."/>
            <person name="Huang L."/>
            <person name="Gao W."/>
        </authorList>
    </citation>
    <scope>NUCLEOTIDE SEQUENCE [LARGE SCALE GENOMIC DNA]</scope>
    <source>
        <strain evidence="13">cv. XIE 37</strain>
        <tissue evidence="12">Leaf</tissue>
    </source>
</reference>
<dbReference type="OrthoDB" id="2020662at2759"/>
<dbReference type="Gene3D" id="3.60.110.10">
    <property type="entry name" value="Carbon-nitrogen hydrolase"/>
    <property type="match status" value="1"/>
</dbReference>
<evidence type="ECO:0000256" key="1">
    <source>
        <dbReference type="ARBA" id="ARBA00005188"/>
    </source>
</evidence>
<evidence type="ECO:0000259" key="11">
    <source>
        <dbReference type="PROSITE" id="PS50263"/>
    </source>
</evidence>
<dbReference type="InterPro" id="IPR014729">
    <property type="entry name" value="Rossmann-like_a/b/a_fold"/>
</dbReference>
<dbReference type="InterPro" id="IPR022310">
    <property type="entry name" value="NAD/GMP_synthase"/>
</dbReference>
<evidence type="ECO:0000313" key="13">
    <source>
        <dbReference type="Proteomes" id="UP000593562"/>
    </source>
</evidence>
<organism evidence="12 13">
    <name type="scientific">Tripterygium wilfordii</name>
    <name type="common">Thunder God vine</name>
    <dbReference type="NCBI Taxonomy" id="458696"/>
    <lineage>
        <taxon>Eukaryota</taxon>
        <taxon>Viridiplantae</taxon>
        <taxon>Streptophyta</taxon>
        <taxon>Embryophyta</taxon>
        <taxon>Tracheophyta</taxon>
        <taxon>Spermatophyta</taxon>
        <taxon>Magnoliopsida</taxon>
        <taxon>eudicotyledons</taxon>
        <taxon>Gunneridae</taxon>
        <taxon>Pentapetalae</taxon>
        <taxon>rosids</taxon>
        <taxon>fabids</taxon>
        <taxon>Celastrales</taxon>
        <taxon>Celastraceae</taxon>
        <taxon>Tripterygium</taxon>
    </lineage>
</organism>
<sequence length="730" mass="80764">MRLLKVATCNLNQWAMDFDCNVKNIKESIASAKAAGAVIRLGPELEITGYGCEDHFLELDTVSHAWECLKDILLGGWTDGILCSIGMPIIKGSERYNCQVLCLNGKIIMIRPKMWLANDGNYRELRWFTAWKQKDLLMDFQLPIEISVALSQKSVPFGYGYIQFLDTAVAAEVCEELFTPIPPHTELALNGVEVFMNASGSHHQLRKLDLRLRAFIGATHTRGGVYMYSNHQGCDGGRLYYDGCSCVVVNGDVVAQGSQFSLTDVEVVVAQVDLDAVASLRGSISSFQEQASCKTIVPSVAVPYTLCQSFNLQMFLSSPLKIKYHSPEEEIAFGPGCWLWDYLRRSGASGFLLPLSGGADSSSVAAIVGCMCQLVVKEIANGDEQVKADAIRIGNYANGEFPTDSKEFAKRVFYTVYMGSENSSEATKMRAKALADEIGAWHLDVSIDGVVSALLSLFQTLTGKRPRYKVDGGSNAENLGLQNIQARIRMVLAFMLASLLPWVHNKAGFYLVLGSSNVDEGLRGYLTKYDCSSADINPIGSISKQDLRAFLKWAASHLGYLSLAEIEAAPPTAELEPIRSNYSQLDEVDMGMTYEELSVYGRLRKIFRCGPVSMFKNLCFKWGSNLTPSEVAEKVKHFFKYYSINRHKMTVLTPSYHAESYSPEDNRFDLRQFLYNARWPYQFSKIDQLVHDLNGDKIALGELSEQKKAADYGDGMGIVAAHSGDPSAGI</sequence>
<protein>
    <recommendedName>
        <fullName evidence="4 10">Glutamine-dependent NAD(+) synthetase</fullName>
        <ecNumber evidence="3 10">6.3.5.1</ecNumber>
    </recommendedName>
    <alternativeName>
        <fullName evidence="10">NAD(+) synthase [glutamine-hydrolyzing]</fullName>
    </alternativeName>
</protein>
<dbReference type="GO" id="GO:0009435">
    <property type="term" value="P:NAD+ biosynthetic process"/>
    <property type="evidence" value="ECO:0007669"/>
    <property type="project" value="UniProtKB-UniRule"/>
</dbReference>
<proteinExistence type="inferred from homology"/>
<evidence type="ECO:0000256" key="6">
    <source>
        <dbReference type="ARBA" id="ARBA00022741"/>
    </source>
</evidence>
<evidence type="ECO:0000256" key="7">
    <source>
        <dbReference type="ARBA" id="ARBA00022840"/>
    </source>
</evidence>
<keyword evidence="6 10" id="KW-0547">Nucleotide-binding</keyword>
<dbReference type="InterPro" id="IPR003694">
    <property type="entry name" value="NAD_synthase"/>
</dbReference>
<evidence type="ECO:0000256" key="8">
    <source>
        <dbReference type="ARBA" id="ARBA00023027"/>
    </source>
</evidence>
<evidence type="ECO:0000313" key="12">
    <source>
        <dbReference type="EMBL" id="KAF5734973.1"/>
    </source>
</evidence>
<keyword evidence="7 10" id="KW-0067">ATP-binding</keyword>
<dbReference type="FunFam" id="3.40.50.620:FF:000036">
    <property type="entry name" value="Glutamine-dependent NAD(+) synthetase"/>
    <property type="match status" value="1"/>
</dbReference>
<keyword evidence="8 10" id="KW-0520">NAD</keyword>
<dbReference type="AlphaFoldDB" id="A0A7J7CLM3"/>
<keyword evidence="5 10" id="KW-0436">Ligase</keyword>
<evidence type="ECO:0000256" key="9">
    <source>
        <dbReference type="ARBA" id="ARBA00052340"/>
    </source>
</evidence>
<evidence type="ECO:0000256" key="2">
    <source>
        <dbReference type="ARBA" id="ARBA00007145"/>
    </source>
</evidence>
<dbReference type="CDD" id="cd07570">
    <property type="entry name" value="GAT_Gln-NAD-synth"/>
    <property type="match status" value="1"/>
</dbReference>
<dbReference type="PIRSF" id="PIRSF006630">
    <property type="entry name" value="NADS_GAT"/>
    <property type="match status" value="1"/>
</dbReference>
<comment type="catalytic activity">
    <reaction evidence="9 10">
        <text>deamido-NAD(+) + L-glutamine + ATP + H2O = L-glutamate + AMP + diphosphate + NAD(+) + H(+)</text>
        <dbReference type="Rhea" id="RHEA:24384"/>
        <dbReference type="ChEBI" id="CHEBI:15377"/>
        <dbReference type="ChEBI" id="CHEBI:15378"/>
        <dbReference type="ChEBI" id="CHEBI:29985"/>
        <dbReference type="ChEBI" id="CHEBI:30616"/>
        <dbReference type="ChEBI" id="CHEBI:33019"/>
        <dbReference type="ChEBI" id="CHEBI:57540"/>
        <dbReference type="ChEBI" id="CHEBI:58359"/>
        <dbReference type="ChEBI" id="CHEBI:58437"/>
        <dbReference type="ChEBI" id="CHEBI:456215"/>
        <dbReference type="EC" id="6.3.5.1"/>
    </reaction>
</comment>
<dbReference type="EMBL" id="JAAARO010000015">
    <property type="protein sequence ID" value="KAF5734973.1"/>
    <property type="molecule type" value="Genomic_DNA"/>
</dbReference>
<dbReference type="GO" id="GO:0005524">
    <property type="term" value="F:ATP binding"/>
    <property type="evidence" value="ECO:0007669"/>
    <property type="project" value="UniProtKB-UniRule"/>
</dbReference>
<dbReference type="Pfam" id="PF00795">
    <property type="entry name" value="CN_hydrolase"/>
    <property type="match status" value="1"/>
</dbReference>
<dbReference type="NCBIfam" id="TIGR00552">
    <property type="entry name" value="nadE"/>
    <property type="match status" value="1"/>
</dbReference>
<dbReference type="InterPro" id="IPR003010">
    <property type="entry name" value="C-N_Hydrolase"/>
</dbReference>
<dbReference type="PROSITE" id="PS50263">
    <property type="entry name" value="CN_HYDROLASE"/>
    <property type="match status" value="1"/>
</dbReference>
<comment type="pathway">
    <text evidence="1 10">Cofactor biosynthesis; NAD(+) biosynthesis; NAD(+) from deamido-NAD(+) (L-Gln route): step 1/1.</text>
</comment>
<dbReference type="EC" id="6.3.5.1" evidence="3 10"/>
<evidence type="ECO:0000256" key="10">
    <source>
        <dbReference type="PIRNR" id="PIRNR006630"/>
    </source>
</evidence>
<dbReference type="HAMAP" id="MF_02090">
    <property type="entry name" value="NadE_glutamine_dep"/>
    <property type="match status" value="1"/>
</dbReference>
<dbReference type="FunCoup" id="A0A7J7CLM3">
    <property type="interactions" value="4330"/>
</dbReference>
<dbReference type="FunFam" id="3.60.110.10:FF:000003">
    <property type="entry name" value="Glutamine-dependent NAD(+) synthetase"/>
    <property type="match status" value="1"/>
</dbReference>
<comment type="similarity">
    <text evidence="2 10">In the C-terminal section; belongs to the NAD synthetase family.</text>
</comment>
<gene>
    <name evidence="12" type="ORF">HS088_TW15G00472</name>
</gene>
<dbReference type="InParanoid" id="A0A7J7CLM3"/>
<evidence type="ECO:0000256" key="5">
    <source>
        <dbReference type="ARBA" id="ARBA00022598"/>
    </source>
</evidence>
<dbReference type="Proteomes" id="UP000593562">
    <property type="component" value="Unassembled WGS sequence"/>
</dbReference>
<keyword evidence="13" id="KW-1185">Reference proteome</keyword>
<accession>A0A7J7CLM3</accession>
<dbReference type="SUPFAM" id="SSF56317">
    <property type="entry name" value="Carbon-nitrogen hydrolase"/>
    <property type="match status" value="1"/>
</dbReference>
<comment type="caution">
    <text evidence="12">The sequence shown here is derived from an EMBL/GenBank/DDBJ whole genome shotgun (WGS) entry which is preliminary data.</text>
</comment>
<dbReference type="GO" id="GO:0004359">
    <property type="term" value="F:glutaminase activity"/>
    <property type="evidence" value="ECO:0007669"/>
    <property type="project" value="InterPro"/>
</dbReference>
<dbReference type="GO" id="GO:0003952">
    <property type="term" value="F:NAD+ synthase (glutamine-hydrolyzing) activity"/>
    <property type="evidence" value="ECO:0007669"/>
    <property type="project" value="UniProtKB-UniRule"/>
</dbReference>
<feature type="domain" description="CN hydrolase" evidence="11">
    <location>
        <begin position="4"/>
        <end position="274"/>
    </location>
</feature>
<name>A0A7J7CLM3_TRIWF</name>
<dbReference type="InterPro" id="IPR036526">
    <property type="entry name" value="C-N_Hydrolase_sf"/>
</dbReference>
<evidence type="ECO:0000256" key="3">
    <source>
        <dbReference type="ARBA" id="ARBA00012743"/>
    </source>
</evidence>
<dbReference type="PANTHER" id="PTHR23090">
    <property type="entry name" value="NH 3 /GLUTAMINE-DEPENDENT NAD + SYNTHETASE"/>
    <property type="match status" value="1"/>
</dbReference>
<dbReference type="PANTHER" id="PTHR23090:SF9">
    <property type="entry name" value="GLUTAMINE-DEPENDENT NAD(+) SYNTHETASE"/>
    <property type="match status" value="1"/>
</dbReference>
<dbReference type="CDD" id="cd00553">
    <property type="entry name" value="NAD_synthase"/>
    <property type="match status" value="1"/>
</dbReference>
<evidence type="ECO:0000256" key="4">
    <source>
        <dbReference type="ARBA" id="ARBA00017309"/>
    </source>
</evidence>